<sequence>MPLAIVPNDIVWTRKGDPTRVEKTDPQTGKIILDPNFEKVQENAKFGLRNGLEPNLKEAYMTTLSDNENEDKRQEIRDLYTKIESLKQANGNPRIIKYLENELQYRIVREKFAPENFAVDPITLGI</sequence>
<dbReference type="KEGG" id="sbf:JCM31447_09770"/>
<evidence type="ECO:0000313" key="1">
    <source>
        <dbReference type="EMBL" id="BBH52536.1"/>
    </source>
</evidence>
<dbReference type="EMBL" id="AP019368">
    <property type="protein sequence ID" value="BBH52536.1"/>
    <property type="molecule type" value="Genomic_DNA"/>
</dbReference>
<reference evidence="1 2" key="1">
    <citation type="submission" date="2018-12" db="EMBL/GenBank/DDBJ databases">
        <title>Rubrispira sanarue gen. nov., sp., nov., a member of the order Silvanigrellales, isolated from a brackish lake in Hamamatsu Japan.</title>
        <authorList>
            <person name="Maejima Y."/>
            <person name="Iino T."/>
            <person name="Muraguchi Y."/>
            <person name="Fukuda K."/>
            <person name="Nojiri H."/>
            <person name="Ohkuma M."/>
            <person name="Moriuchi R."/>
            <person name="Dohra H."/>
            <person name="Kimbara K."/>
            <person name="Shintani M."/>
        </authorList>
    </citation>
    <scope>NUCLEOTIDE SEQUENCE [LARGE SCALE GENOMIC DNA]</scope>
    <source>
        <strain evidence="1 2">RF1110005</strain>
    </source>
</reference>
<proteinExistence type="predicted"/>
<keyword evidence="2" id="KW-1185">Reference proteome</keyword>
<organism evidence="1 2">
    <name type="scientific">Fluviispira sanaruensis</name>
    <dbReference type="NCBI Taxonomy" id="2493639"/>
    <lineage>
        <taxon>Bacteria</taxon>
        <taxon>Pseudomonadati</taxon>
        <taxon>Bdellovibrionota</taxon>
        <taxon>Oligoflexia</taxon>
        <taxon>Silvanigrellales</taxon>
        <taxon>Silvanigrellaceae</taxon>
        <taxon>Fluviispira</taxon>
    </lineage>
</organism>
<dbReference type="AlphaFoldDB" id="A0A4P2VHV3"/>
<gene>
    <name evidence="1" type="ORF">JCM31447_09770</name>
</gene>
<protein>
    <submittedName>
        <fullName evidence="1">Uncharacterized protein</fullName>
    </submittedName>
</protein>
<name>A0A4P2VHV3_FLUSA</name>
<evidence type="ECO:0000313" key="2">
    <source>
        <dbReference type="Proteomes" id="UP000291236"/>
    </source>
</evidence>
<dbReference type="OrthoDB" id="5295009at2"/>
<accession>A0A4P2VHV3</accession>
<dbReference type="Proteomes" id="UP000291236">
    <property type="component" value="Chromosome"/>
</dbReference>
<dbReference type="RefSeq" id="WP_130607125.1">
    <property type="nucleotide sequence ID" value="NZ_AP019368.1"/>
</dbReference>